<organism evidence="2">
    <name type="scientific">marine metagenome</name>
    <dbReference type="NCBI Taxonomy" id="408172"/>
    <lineage>
        <taxon>unclassified sequences</taxon>
        <taxon>metagenomes</taxon>
        <taxon>ecological metagenomes</taxon>
    </lineage>
</organism>
<protein>
    <submittedName>
        <fullName evidence="2">Uncharacterized protein</fullName>
    </submittedName>
</protein>
<feature type="region of interest" description="Disordered" evidence="1">
    <location>
        <begin position="42"/>
        <end position="94"/>
    </location>
</feature>
<evidence type="ECO:0000313" key="2">
    <source>
        <dbReference type="EMBL" id="SVE33634.1"/>
    </source>
</evidence>
<feature type="compositionally biased region" description="Basic and acidic residues" evidence="1">
    <location>
        <begin position="85"/>
        <end position="94"/>
    </location>
</feature>
<dbReference type="EMBL" id="UINC01210254">
    <property type="protein sequence ID" value="SVE33634.1"/>
    <property type="molecule type" value="Genomic_DNA"/>
</dbReference>
<sequence length="233" mass="25447">WSTRGSSGACAGFGDRVRRRFRSRGTRPHQRPGRIGVGAVARDLDPARSGNGRSGLHLDSRVLARPVARQDPPADRSTRPCPYGRDTDHLRRESWRRTGLATPLRTAVAGSVECPNACRSRSGWWTGRGPLDGRLRCLGADLPRQDRESTASLSAGASCRREFWRFGTSVVVERPGCRDRCGSHSVTPAVDPASGTSCRVPSSGCGWRLEYRARGAGVRTGRRGWILCLLDQV</sequence>
<dbReference type="AlphaFoldDB" id="A0A383CNE4"/>
<reference evidence="2" key="1">
    <citation type="submission" date="2018-05" db="EMBL/GenBank/DDBJ databases">
        <authorList>
            <person name="Lanie J.A."/>
            <person name="Ng W.-L."/>
            <person name="Kazmierczak K.M."/>
            <person name="Andrzejewski T.M."/>
            <person name="Davidsen T.M."/>
            <person name="Wayne K.J."/>
            <person name="Tettelin H."/>
            <person name="Glass J.I."/>
            <person name="Rusch D."/>
            <person name="Podicherti R."/>
            <person name="Tsui H.-C.T."/>
            <person name="Winkler M.E."/>
        </authorList>
    </citation>
    <scope>NUCLEOTIDE SEQUENCE</scope>
</reference>
<feature type="non-terminal residue" evidence="2">
    <location>
        <position position="1"/>
    </location>
</feature>
<evidence type="ECO:0000256" key="1">
    <source>
        <dbReference type="SAM" id="MobiDB-lite"/>
    </source>
</evidence>
<name>A0A383CNE4_9ZZZZ</name>
<gene>
    <name evidence="2" type="ORF">METZ01_LOCUS486488</name>
</gene>
<accession>A0A383CNE4</accession>
<proteinExistence type="predicted"/>
<feature type="non-terminal residue" evidence="2">
    <location>
        <position position="233"/>
    </location>
</feature>